<dbReference type="EMBL" id="KV878241">
    <property type="protein sequence ID" value="OJZ86627.1"/>
    <property type="molecule type" value="Genomic_DNA"/>
</dbReference>
<accession>A0A1M3TIN4</accession>
<dbReference type="Proteomes" id="UP000184063">
    <property type="component" value="Unassembled WGS sequence"/>
</dbReference>
<feature type="compositionally biased region" description="Basic and acidic residues" evidence="1">
    <location>
        <begin position="15"/>
        <end position="24"/>
    </location>
</feature>
<evidence type="ECO:0000256" key="1">
    <source>
        <dbReference type="SAM" id="MobiDB-lite"/>
    </source>
</evidence>
<reference evidence="3" key="1">
    <citation type="journal article" date="2017" name="Genome Biol.">
        <title>Comparative genomics reveals high biological diversity and specific adaptations in the industrially and medically important fungal genus Aspergillus.</title>
        <authorList>
            <person name="de Vries R.P."/>
            <person name="Riley R."/>
            <person name="Wiebenga A."/>
            <person name="Aguilar-Osorio G."/>
            <person name="Amillis S."/>
            <person name="Uchima C.A."/>
            <person name="Anderluh G."/>
            <person name="Asadollahi M."/>
            <person name="Askin M."/>
            <person name="Barry K."/>
            <person name="Battaglia E."/>
            <person name="Bayram O."/>
            <person name="Benocci T."/>
            <person name="Braus-Stromeyer S.A."/>
            <person name="Caldana C."/>
            <person name="Canovas D."/>
            <person name="Cerqueira G.C."/>
            <person name="Chen F."/>
            <person name="Chen W."/>
            <person name="Choi C."/>
            <person name="Clum A."/>
            <person name="Dos Santos R.A."/>
            <person name="Damasio A.R."/>
            <person name="Diallinas G."/>
            <person name="Emri T."/>
            <person name="Fekete E."/>
            <person name="Flipphi M."/>
            <person name="Freyberg S."/>
            <person name="Gallo A."/>
            <person name="Gournas C."/>
            <person name="Habgood R."/>
            <person name="Hainaut M."/>
            <person name="Harispe M.L."/>
            <person name="Henrissat B."/>
            <person name="Hilden K.S."/>
            <person name="Hope R."/>
            <person name="Hossain A."/>
            <person name="Karabika E."/>
            <person name="Karaffa L."/>
            <person name="Karanyi Z."/>
            <person name="Krasevec N."/>
            <person name="Kuo A."/>
            <person name="Kusch H."/>
            <person name="LaButti K."/>
            <person name="Lagendijk E.L."/>
            <person name="Lapidus A."/>
            <person name="Levasseur A."/>
            <person name="Lindquist E."/>
            <person name="Lipzen A."/>
            <person name="Logrieco A.F."/>
            <person name="MacCabe A."/>
            <person name="Maekelae M.R."/>
            <person name="Malavazi I."/>
            <person name="Melin P."/>
            <person name="Meyer V."/>
            <person name="Mielnichuk N."/>
            <person name="Miskei M."/>
            <person name="Molnar A.P."/>
            <person name="Mule G."/>
            <person name="Ngan C.Y."/>
            <person name="Orejas M."/>
            <person name="Orosz E."/>
            <person name="Ouedraogo J.P."/>
            <person name="Overkamp K.M."/>
            <person name="Park H.-S."/>
            <person name="Perrone G."/>
            <person name="Piumi F."/>
            <person name="Punt P.J."/>
            <person name="Ram A.F."/>
            <person name="Ramon A."/>
            <person name="Rauscher S."/>
            <person name="Record E."/>
            <person name="Riano-Pachon D.M."/>
            <person name="Robert V."/>
            <person name="Roehrig J."/>
            <person name="Ruller R."/>
            <person name="Salamov A."/>
            <person name="Salih N.S."/>
            <person name="Samson R.A."/>
            <person name="Sandor E."/>
            <person name="Sanguinetti M."/>
            <person name="Schuetze T."/>
            <person name="Sepcic K."/>
            <person name="Shelest E."/>
            <person name="Sherlock G."/>
            <person name="Sophianopoulou V."/>
            <person name="Squina F.M."/>
            <person name="Sun H."/>
            <person name="Susca A."/>
            <person name="Todd R.B."/>
            <person name="Tsang A."/>
            <person name="Unkles S.E."/>
            <person name="van de Wiele N."/>
            <person name="van Rossen-Uffink D."/>
            <person name="Oliveira J.V."/>
            <person name="Vesth T.C."/>
            <person name="Visser J."/>
            <person name="Yu J.-H."/>
            <person name="Zhou M."/>
            <person name="Andersen M.R."/>
            <person name="Archer D.B."/>
            <person name="Baker S.E."/>
            <person name="Benoit I."/>
            <person name="Brakhage A.A."/>
            <person name="Braus G.H."/>
            <person name="Fischer R."/>
            <person name="Frisvad J.C."/>
            <person name="Goldman G.H."/>
            <person name="Houbraken J."/>
            <person name="Oakley B."/>
            <person name="Pocsi I."/>
            <person name="Scazzocchio C."/>
            <person name="Seiboth B."/>
            <person name="vanKuyk P.A."/>
            <person name="Wortman J."/>
            <person name="Dyer P.S."/>
            <person name="Grigoriev I.V."/>
        </authorList>
    </citation>
    <scope>NUCLEOTIDE SEQUENCE [LARGE SCALE GENOMIC DNA]</scope>
    <source>
        <strain evidence="3">CBS 106.47</strain>
    </source>
</reference>
<dbReference type="AlphaFoldDB" id="A0A1M3TIN4"/>
<evidence type="ECO:0000313" key="2">
    <source>
        <dbReference type="EMBL" id="OJZ86627.1"/>
    </source>
</evidence>
<feature type="region of interest" description="Disordered" evidence="1">
    <location>
        <begin position="1"/>
        <end position="27"/>
    </location>
</feature>
<dbReference type="VEuPathDB" id="FungiDB:ASPFODRAFT_46105"/>
<organism evidence="2 3">
    <name type="scientific">Aspergillus luchuensis (strain CBS 106.47)</name>
    <dbReference type="NCBI Taxonomy" id="1137211"/>
    <lineage>
        <taxon>Eukaryota</taxon>
        <taxon>Fungi</taxon>
        <taxon>Dikarya</taxon>
        <taxon>Ascomycota</taxon>
        <taxon>Pezizomycotina</taxon>
        <taxon>Eurotiomycetes</taxon>
        <taxon>Eurotiomycetidae</taxon>
        <taxon>Eurotiales</taxon>
        <taxon>Aspergillaceae</taxon>
        <taxon>Aspergillus</taxon>
        <taxon>Aspergillus subgen. Circumdati</taxon>
    </lineage>
</organism>
<evidence type="ECO:0000313" key="3">
    <source>
        <dbReference type="Proteomes" id="UP000184063"/>
    </source>
</evidence>
<protein>
    <submittedName>
        <fullName evidence="2">Uncharacterized protein</fullName>
    </submittedName>
</protein>
<name>A0A1M3TIN4_ASPLC</name>
<gene>
    <name evidence="2" type="ORF">ASPFODRAFT_46105</name>
</gene>
<proteinExistence type="predicted"/>
<sequence length="53" mass="6492">MQNKSQKLYHEEEEEKPKKEEKQQKCKTKINELTGTCRKEEKRLNTPERTRTE</sequence>